<comment type="caution">
    <text evidence="1">The sequence shown here is derived from an EMBL/GenBank/DDBJ whole genome shotgun (WGS) entry which is preliminary data.</text>
</comment>
<dbReference type="EMBL" id="JAIWYP010000009">
    <property type="protein sequence ID" value="KAH3771795.1"/>
    <property type="molecule type" value="Genomic_DNA"/>
</dbReference>
<name>A0A9D4E4H3_DREPO</name>
<reference evidence="1" key="2">
    <citation type="submission" date="2020-11" db="EMBL/GenBank/DDBJ databases">
        <authorList>
            <person name="McCartney M.A."/>
            <person name="Auch B."/>
            <person name="Kono T."/>
            <person name="Mallez S."/>
            <person name="Becker A."/>
            <person name="Gohl D.M."/>
            <person name="Silverstein K.A.T."/>
            <person name="Koren S."/>
            <person name="Bechman K.B."/>
            <person name="Herman A."/>
            <person name="Abrahante J.E."/>
            <person name="Garbe J."/>
        </authorList>
    </citation>
    <scope>NUCLEOTIDE SEQUENCE</scope>
    <source>
        <strain evidence="1">Duluth1</strain>
        <tissue evidence="1">Whole animal</tissue>
    </source>
</reference>
<evidence type="ECO:0000313" key="2">
    <source>
        <dbReference type="Proteomes" id="UP000828390"/>
    </source>
</evidence>
<keyword evidence="2" id="KW-1185">Reference proteome</keyword>
<accession>A0A9D4E4H3</accession>
<evidence type="ECO:0000313" key="1">
    <source>
        <dbReference type="EMBL" id="KAH3771795.1"/>
    </source>
</evidence>
<proteinExistence type="predicted"/>
<organism evidence="1 2">
    <name type="scientific">Dreissena polymorpha</name>
    <name type="common">Zebra mussel</name>
    <name type="synonym">Mytilus polymorpha</name>
    <dbReference type="NCBI Taxonomy" id="45954"/>
    <lineage>
        <taxon>Eukaryota</taxon>
        <taxon>Metazoa</taxon>
        <taxon>Spiralia</taxon>
        <taxon>Lophotrochozoa</taxon>
        <taxon>Mollusca</taxon>
        <taxon>Bivalvia</taxon>
        <taxon>Autobranchia</taxon>
        <taxon>Heteroconchia</taxon>
        <taxon>Euheterodonta</taxon>
        <taxon>Imparidentia</taxon>
        <taxon>Neoheterodontei</taxon>
        <taxon>Myida</taxon>
        <taxon>Dreissenoidea</taxon>
        <taxon>Dreissenidae</taxon>
        <taxon>Dreissena</taxon>
    </lineage>
</organism>
<dbReference type="AlphaFoldDB" id="A0A9D4E4H3"/>
<sequence length="125" mass="13239">MQHTYRIAKAAVFLTIGVGPAQLLSSKLHPEDAGVVVDLGSLLGVVEGGRMVVPGGSGASESLAAVARLVYESAHRRNVGVSWTSVAKEIIKRWRQVVSVSGPIEPGMSQVIDGQHWPGIFTILQ</sequence>
<gene>
    <name evidence="1" type="ORF">DPMN_173124</name>
</gene>
<dbReference type="Proteomes" id="UP000828390">
    <property type="component" value="Unassembled WGS sequence"/>
</dbReference>
<protein>
    <submittedName>
        <fullName evidence="1">Uncharacterized protein</fullName>
    </submittedName>
</protein>
<reference evidence="1" key="1">
    <citation type="journal article" date="2019" name="bioRxiv">
        <title>The Genome of the Zebra Mussel, Dreissena polymorpha: A Resource for Invasive Species Research.</title>
        <authorList>
            <person name="McCartney M.A."/>
            <person name="Auch B."/>
            <person name="Kono T."/>
            <person name="Mallez S."/>
            <person name="Zhang Y."/>
            <person name="Obille A."/>
            <person name="Becker A."/>
            <person name="Abrahante J.E."/>
            <person name="Garbe J."/>
            <person name="Badalamenti J.P."/>
            <person name="Herman A."/>
            <person name="Mangelson H."/>
            <person name="Liachko I."/>
            <person name="Sullivan S."/>
            <person name="Sone E.D."/>
            <person name="Koren S."/>
            <person name="Silverstein K.A.T."/>
            <person name="Beckman K.B."/>
            <person name="Gohl D.M."/>
        </authorList>
    </citation>
    <scope>NUCLEOTIDE SEQUENCE</scope>
    <source>
        <strain evidence="1">Duluth1</strain>
        <tissue evidence="1">Whole animal</tissue>
    </source>
</reference>